<sequence length="156" mass="18728">MAVPKISGLYETHLDVENLERSIGFYSEVLGLKQCRFDNKRRLAFFWVGEDRQQMLGLWEKPKEEIEKRHFAFRCDPEWIANESIDFLKSHNLHYWNFLQDDNDKPMVFVWVPAIAIYFTDPDGHYLEFLGLLPGETQPDEEHRIVTYQEWLEMDK</sequence>
<protein>
    <submittedName>
        <fullName evidence="2">Glyoxalase</fullName>
    </submittedName>
</protein>
<gene>
    <name evidence="2" type="ORF">BST99_07990</name>
</gene>
<comment type="caution">
    <text evidence="2">The sequence shown here is derived from an EMBL/GenBank/DDBJ whole genome shotgun (WGS) entry which is preliminary data.</text>
</comment>
<dbReference type="PROSITE" id="PS51819">
    <property type="entry name" value="VOC"/>
    <property type="match status" value="1"/>
</dbReference>
<dbReference type="CDD" id="cd06587">
    <property type="entry name" value="VOC"/>
    <property type="match status" value="1"/>
</dbReference>
<accession>A0A2S7T892</accession>
<organism evidence="2 3">
    <name type="scientific">Aureicoccus marinus</name>
    <dbReference type="NCBI Taxonomy" id="754435"/>
    <lineage>
        <taxon>Bacteria</taxon>
        <taxon>Pseudomonadati</taxon>
        <taxon>Bacteroidota</taxon>
        <taxon>Flavobacteriia</taxon>
        <taxon>Flavobacteriales</taxon>
        <taxon>Flavobacteriaceae</taxon>
        <taxon>Aureicoccus</taxon>
    </lineage>
</organism>
<dbReference type="OrthoDB" id="375220at2"/>
<feature type="domain" description="VOC" evidence="1">
    <location>
        <begin position="8"/>
        <end position="132"/>
    </location>
</feature>
<evidence type="ECO:0000313" key="2">
    <source>
        <dbReference type="EMBL" id="PQJ15676.1"/>
    </source>
</evidence>
<dbReference type="EMBL" id="MQVX01000001">
    <property type="protein sequence ID" value="PQJ15676.1"/>
    <property type="molecule type" value="Genomic_DNA"/>
</dbReference>
<dbReference type="RefSeq" id="WP_105001329.1">
    <property type="nucleotide sequence ID" value="NZ_MQVX01000001.1"/>
</dbReference>
<dbReference type="Pfam" id="PF00903">
    <property type="entry name" value="Glyoxalase"/>
    <property type="match status" value="1"/>
</dbReference>
<dbReference type="InterPro" id="IPR004360">
    <property type="entry name" value="Glyas_Fos-R_dOase_dom"/>
</dbReference>
<dbReference type="SUPFAM" id="SSF54593">
    <property type="entry name" value="Glyoxalase/Bleomycin resistance protein/Dihydroxybiphenyl dioxygenase"/>
    <property type="match status" value="1"/>
</dbReference>
<dbReference type="AlphaFoldDB" id="A0A2S7T892"/>
<reference evidence="3" key="1">
    <citation type="submission" date="2016-11" db="EMBL/GenBank/DDBJ databases">
        <title>Trade-off between light-utilization and light-protection in marine flavobacteria.</title>
        <authorList>
            <person name="Kumagai Y."/>
            <person name="Yoshizawa S."/>
            <person name="Kogure K."/>
        </authorList>
    </citation>
    <scope>NUCLEOTIDE SEQUENCE [LARGE SCALE GENOMIC DNA]</scope>
    <source>
        <strain evidence="3">SG-18</strain>
    </source>
</reference>
<evidence type="ECO:0000313" key="3">
    <source>
        <dbReference type="Proteomes" id="UP000239366"/>
    </source>
</evidence>
<dbReference type="Gene3D" id="3.10.180.10">
    <property type="entry name" value="2,3-Dihydroxybiphenyl 1,2-Dioxygenase, domain 1"/>
    <property type="match status" value="1"/>
</dbReference>
<evidence type="ECO:0000259" key="1">
    <source>
        <dbReference type="PROSITE" id="PS51819"/>
    </source>
</evidence>
<proteinExistence type="predicted"/>
<name>A0A2S7T892_9FLAO</name>
<dbReference type="InterPro" id="IPR037523">
    <property type="entry name" value="VOC_core"/>
</dbReference>
<dbReference type="Proteomes" id="UP000239366">
    <property type="component" value="Unassembled WGS sequence"/>
</dbReference>
<keyword evidence="3" id="KW-1185">Reference proteome</keyword>
<dbReference type="InterPro" id="IPR029068">
    <property type="entry name" value="Glyas_Bleomycin-R_OHBP_Dase"/>
</dbReference>